<evidence type="ECO:0000256" key="1">
    <source>
        <dbReference type="SAM" id="MobiDB-lite"/>
    </source>
</evidence>
<proteinExistence type="predicted"/>
<evidence type="ECO:0000313" key="2">
    <source>
        <dbReference type="EMBL" id="TQB75467.1"/>
    </source>
</evidence>
<gene>
    <name evidence="2" type="ORF">MPDQ_002760</name>
</gene>
<name>A0A507R4C7_MONPU</name>
<dbReference type="Proteomes" id="UP000319663">
    <property type="component" value="Unassembled WGS sequence"/>
</dbReference>
<protein>
    <submittedName>
        <fullName evidence="2">Uncharacterized protein</fullName>
    </submittedName>
</protein>
<dbReference type="AlphaFoldDB" id="A0A507R4C7"/>
<dbReference type="EMBL" id="VIFY01000019">
    <property type="protein sequence ID" value="TQB75467.1"/>
    <property type="molecule type" value="Genomic_DNA"/>
</dbReference>
<keyword evidence="3" id="KW-1185">Reference proteome</keyword>
<organism evidence="2 3">
    <name type="scientific">Monascus purpureus</name>
    <name type="common">Red mold</name>
    <name type="synonym">Monascus anka</name>
    <dbReference type="NCBI Taxonomy" id="5098"/>
    <lineage>
        <taxon>Eukaryota</taxon>
        <taxon>Fungi</taxon>
        <taxon>Dikarya</taxon>
        <taxon>Ascomycota</taxon>
        <taxon>Pezizomycotina</taxon>
        <taxon>Eurotiomycetes</taxon>
        <taxon>Eurotiomycetidae</taxon>
        <taxon>Eurotiales</taxon>
        <taxon>Aspergillaceae</taxon>
        <taxon>Monascus</taxon>
    </lineage>
</organism>
<comment type="caution">
    <text evidence="2">The sequence shown here is derived from an EMBL/GenBank/DDBJ whole genome shotgun (WGS) entry which is preliminary data.</text>
</comment>
<evidence type="ECO:0000313" key="3">
    <source>
        <dbReference type="Proteomes" id="UP000319663"/>
    </source>
</evidence>
<sequence length="81" mass="9099">MAKEAPRAAHAQNEFGADLWIKDPKPHRAPTQGRGMFAGLQDVKHYNVDHGWAKRDETPQSGLVAFLWNRIFGGSYRPPSN</sequence>
<reference evidence="2 3" key="1">
    <citation type="submission" date="2019-06" db="EMBL/GenBank/DDBJ databases">
        <title>Wine fermentation using esterase from Monascus purpureus.</title>
        <authorList>
            <person name="Geng C."/>
            <person name="Zhang Y."/>
        </authorList>
    </citation>
    <scope>NUCLEOTIDE SEQUENCE [LARGE SCALE GENOMIC DNA]</scope>
    <source>
        <strain evidence="2">HQ1</strain>
    </source>
</reference>
<accession>A0A507R4C7</accession>
<feature type="region of interest" description="Disordered" evidence="1">
    <location>
        <begin position="1"/>
        <end position="28"/>
    </location>
</feature>